<comment type="caution">
    <text evidence="2">The sequence shown here is derived from an EMBL/GenBank/DDBJ whole genome shotgun (WGS) entry which is preliminary data.</text>
</comment>
<evidence type="ECO:0000313" key="3">
    <source>
        <dbReference type="Proteomes" id="UP001156706"/>
    </source>
</evidence>
<dbReference type="RefSeq" id="WP_284197552.1">
    <property type="nucleotide sequence ID" value="NZ_BSOG01000004.1"/>
</dbReference>
<keyword evidence="1" id="KW-0472">Membrane</keyword>
<protein>
    <submittedName>
        <fullName evidence="2">Uncharacterized protein</fullName>
    </submittedName>
</protein>
<reference evidence="3" key="1">
    <citation type="journal article" date="2019" name="Int. J. Syst. Evol. Microbiol.">
        <title>The Global Catalogue of Microorganisms (GCM) 10K type strain sequencing project: providing services to taxonomists for standard genome sequencing and annotation.</title>
        <authorList>
            <consortium name="The Broad Institute Genomics Platform"/>
            <consortium name="The Broad Institute Genome Sequencing Center for Infectious Disease"/>
            <person name="Wu L."/>
            <person name="Ma J."/>
        </authorList>
    </citation>
    <scope>NUCLEOTIDE SEQUENCE [LARGE SCALE GENOMIC DNA]</scope>
    <source>
        <strain evidence="3">NBRC 110044</strain>
    </source>
</reference>
<feature type="transmembrane region" description="Helical" evidence="1">
    <location>
        <begin position="12"/>
        <end position="32"/>
    </location>
</feature>
<accession>A0ABQ5YIY9</accession>
<sequence length="81" mass="8965">MMEPAPKLKVSFKLFVLNVFGSVLAAFGVVGLQGEGAQIHPVLAQKELAWACLLIGLVLMSWFMVDIFKRIRALQAARHNK</sequence>
<keyword evidence="1" id="KW-0812">Transmembrane</keyword>
<name>A0ABQ5YIY9_9NEIS</name>
<proteinExistence type="predicted"/>
<evidence type="ECO:0000313" key="2">
    <source>
        <dbReference type="EMBL" id="GLR14482.1"/>
    </source>
</evidence>
<organism evidence="2 3">
    <name type="scientific">Chitinimonas prasina</name>
    <dbReference type="NCBI Taxonomy" id="1434937"/>
    <lineage>
        <taxon>Bacteria</taxon>
        <taxon>Pseudomonadati</taxon>
        <taxon>Pseudomonadota</taxon>
        <taxon>Betaproteobacteria</taxon>
        <taxon>Neisseriales</taxon>
        <taxon>Chitinibacteraceae</taxon>
        <taxon>Chitinimonas</taxon>
    </lineage>
</organism>
<feature type="transmembrane region" description="Helical" evidence="1">
    <location>
        <begin position="48"/>
        <end position="68"/>
    </location>
</feature>
<gene>
    <name evidence="2" type="ORF">GCM10007907_32720</name>
</gene>
<keyword evidence="3" id="KW-1185">Reference proteome</keyword>
<evidence type="ECO:0000256" key="1">
    <source>
        <dbReference type="SAM" id="Phobius"/>
    </source>
</evidence>
<dbReference type="EMBL" id="BSOG01000004">
    <property type="protein sequence ID" value="GLR14482.1"/>
    <property type="molecule type" value="Genomic_DNA"/>
</dbReference>
<keyword evidence="1" id="KW-1133">Transmembrane helix</keyword>
<dbReference type="Proteomes" id="UP001156706">
    <property type="component" value="Unassembled WGS sequence"/>
</dbReference>